<proteinExistence type="predicted"/>
<evidence type="ECO:0000313" key="5">
    <source>
        <dbReference type="EMBL" id="MEC0225884.1"/>
    </source>
</evidence>
<evidence type="ECO:0000256" key="3">
    <source>
        <dbReference type="ARBA" id="ARBA00023163"/>
    </source>
</evidence>
<dbReference type="SUPFAM" id="SSF53850">
    <property type="entry name" value="Periplasmic binding protein-like II"/>
    <property type="match status" value="1"/>
</dbReference>
<organism evidence="5 6">
    <name type="scientific">Paenibacillus alba</name>
    <dbReference type="NCBI Taxonomy" id="1197127"/>
    <lineage>
        <taxon>Bacteria</taxon>
        <taxon>Bacillati</taxon>
        <taxon>Bacillota</taxon>
        <taxon>Bacilli</taxon>
        <taxon>Bacillales</taxon>
        <taxon>Paenibacillaceae</taxon>
        <taxon>Paenibacillus</taxon>
    </lineage>
</organism>
<dbReference type="EMBL" id="JARLKY010000004">
    <property type="protein sequence ID" value="MEC0225884.1"/>
    <property type="molecule type" value="Genomic_DNA"/>
</dbReference>
<evidence type="ECO:0000256" key="1">
    <source>
        <dbReference type="ARBA" id="ARBA00023015"/>
    </source>
</evidence>
<name>A0ABU6FWX8_9BACL</name>
<evidence type="ECO:0000313" key="6">
    <source>
        <dbReference type="Proteomes" id="UP001338137"/>
    </source>
</evidence>
<dbReference type="PANTHER" id="PTHR43649:SF12">
    <property type="entry name" value="DIACETYLCHITOBIOSE BINDING PROTEIN DASA"/>
    <property type="match status" value="1"/>
</dbReference>
<dbReference type="CDD" id="cd07377">
    <property type="entry name" value="WHTH_GntR"/>
    <property type="match status" value="1"/>
</dbReference>
<dbReference type="InterPro" id="IPR036388">
    <property type="entry name" value="WH-like_DNA-bd_sf"/>
</dbReference>
<keyword evidence="1" id="KW-0805">Transcription regulation</keyword>
<dbReference type="InterPro" id="IPR000524">
    <property type="entry name" value="Tscrpt_reg_HTH_GntR"/>
</dbReference>
<dbReference type="Pfam" id="PF00392">
    <property type="entry name" value="GntR"/>
    <property type="match status" value="1"/>
</dbReference>
<dbReference type="RefSeq" id="WP_326070324.1">
    <property type="nucleotide sequence ID" value="NZ_JARLKY010000004.1"/>
</dbReference>
<keyword evidence="2" id="KW-0238">DNA-binding</keyword>
<dbReference type="Pfam" id="PF01547">
    <property type="entry name" value="SBP_bac_1"/>
    <property type="match status" value="1"/>
</dbReference>
<dbReference type="InterPro" id="IPR006059">
    <property type="entry name" value="SBP"/>
</dbReference>
<gene>
    <name evidence="5" type="ORF">P4I72_01940</name>
</gene>
<dbReference type="Gene3D" id="1.10.10.10">
    <property type="entry name" value="Winged helix-like DNA-binding domain superfamily/Winged helix DNA-binding domain"/>
    <property type="match status" value="1"/>
</dbReference>
<reference evidence="5 6" key="1">
    <citation type="submission" date="2023-03" db="EMBL/GenBank/DDBJ databases">
        <title>Bacillus Genome Sequencing.</title>
        <authorList>
            <person name="Dunlap C."/>
        </authorList>
    </citation>
    <scope>NUCLEOTIDE SEQUENCE [LARGE SCALE GENOMIC DNA]</scope>
    <source>
        <strain evidence="5 6">BD-533</strain>
    </source>
</reference>
<dbReference type="SMART" id="SM00345">
    <property type="entry name" value="HTH_GNTR"/>
    <property type="match status" value="1"/>
</dbReference>
<feature type="domain" description="HTH gntR-type" evidence="4">
    <location>
        <begin position="11"/>
        <end position="79"/>
    </location>
</feature>
<comment type="caution">
    <text evidence="5">The sequence shown here is derived from an EMBL/GenBank/DDBJ whole genome shotgun (WGS) entry which is preliminary data.</text>
</comment>
<dbReference type="Gene3D" id="3.40.190.10">
    <property type="entry name" value="Periplasmic binding protein-like II"/>
    <property type="match status" value="1"/>
</dbReference>
<dbReference type="Proteomes" id="UP001338137">
    <property type="component" value="Unassembled WGS sequence"/>
</dbReference>
<dbReference type="PROSITE" id="PS50949">
    <property type="entry name" value="HTH_GNTR"/>
    <property type="match status" value="1"/>
</dbReference>
<sequence length="469" mass="54098">MQKRLSRKHFRVRLEDMIVTLRQEILSGQTAIGSYLPSESDLEKRFELSNASVRNGLKVLVEEGFIEKIPRVGNRVINAASQQKTVIKFGYVHSFADLVELDELLAAFTQQYPHIAVQRVELPSGSYSKSLKQYMESELLDAVMMNNNNFQDFVENDCTHLLEPMEPMDELYPFLTEPFQQSSQTLVRPFNYSPVVLCYNKKHFEQSQVPQPESSWAWQDLFTYGQQLAVKNERFGFYFYLPSRNRWPIFMLQSGTTFQTDDCGNYRLHGTKIIESLEACRDLLAMTDVFPRILAESNADAEALFLEEKVSVIMTTYFFLNQLRDSNISFEISPLPGLEDSSTLLIINGLAVNSRSPNKVGAKLLVDFLSSYEIQLLLRRKTLNIAAHQRAMEWEGEEFGYRPSRFFLYRDIFPSFRLITHLGLSNYQLKCIQRDIMLFLSGLQTKADLSSRLEQLLLEANESNIIHSS</sequence>
<evidence type="ECO:0000256" key="2">
    <source>
        <dbReference type="ARBA" id="ARBA00023125"/>
    </source>
</evidence>
<protein>
    <submittedName>
        <fullName evidence="5">Extracellular solute-binding protein</fullName>
    </submittedName>
</protein>
<evidence type="ECO:0000259" key="4">
    <source>
        <dbReference type="PROSITE" id="PS50949"/>
    </source>
</evidence>
<keyword evidence="6" id="KW-1185">Reference proteome</keyword>
<dbReference type="InterPro" id="IPR036390">
    <property type="entry name" value="WH_DNA-bd_sf"/>
</dbReference>
<dbReference type="InterPro" id="IPR050490">
    <property type="entry name" value="Bact_solute-bd_prot1"/>
</dbReference>
<dbReference type="SUPFAM" id="SSF46785">
    <property type="entry name" value="Winged helix' DNA-binding domain"/>
    <property type="match status" value="1"/>
</dbReference>
<dbReference type="PANTHER" id="PTHR43649">
    <property type="entry name" value="ARABINOSE-BINDING PROTEIN-RELATED"/>
    <property type="match status" value="1"/>
</dbReference>
<keyword evidence="3" id="KW-0804">Transcription</keyword>
<accession>A0ABU6FWX8</accession>